<organism evidence="1 2">
    <name type="scientific">Taurinivorans muris</name>
    <dbReference type="NCBI Taxonomy" id="2787751"/>
    <lineage>
        <taxon>Bacteria</taxon>
        <taxon>Pseudomonadati</taxon>
        <taxon>Thermodesulfobacteriota</taxon>
        <taxon>Desulfovibrionia</taxon>
        <taxon>Desulfovibrionales</taxon>
        <taxon>Desulfovibrionaceae</taxon>
        <taxon>Taurinivorans</taxon>
    </lineage>
</organism>
<evidence type="ECO:0000313" key="2">
    <source>
        <dbReference type="Proteomes" id="UP001058120"/>
    </source>
</evidence>
<dbReference type="RefSeq" id="WP_334315860.1">
    <property type="nucleotide sequence ID" value="NZ_CP065938.1"/>
</dbReference>
<protein>
    <submittedName>
        <fullName evidence="1">Uncharacterized protein</fullName>
    </submittedName>
</protein>
<sequence length="575" mass="68173">MKQYTEAFSQSKWKFDNQPDSFNFISITTLADLKEYLDFVHIRETLLKPFFENKNYPLIDMRSLLPSFESDSYEYHNLPGFSMLVLDRELSSFQEVFQYDSLHPISEFLSFSKGPCCPLESYVTQKNNHTMLARMPRNLHDEFKKRFQRQDITVLELYPYLLPYLIEMDRAHVISKSFYGHYQLSGIFASFPSDMNGEIKRFGLRIGKFQMGNDQLYQRNRNFVMQYLMELYGFPIASERRTSAALFSRRLHKTGENFLIRVLGQSDRVITTIWNNHQHIRYPAVDKITLVSIDKEQTDLINEIKEQNAFVDEKRRVVILRVHYKQHAFNKGNIRQDRALSIMSHEITHPLTGKAITNINVLRDTTNLIIRLNDIIRGEYYGTVLYKKTELIENTDTEEKRLKFLFTWLSKHQRRIIGYSDEFFLDLSKIIEAYFVKLHEEDTLDLHELIQENLNKFSFIVQARKVRVLEEIRSRKYKDKQLSYEQMLVEAVAIAKELRFESIHYFDTIAESTLYEINKILNNRYLLKHYIEKPDSQLTAKGLEIKKNYSKLITVKDEIAGIQKSHTKDTLYNGF</sequence>
<dbReference type="EMBL" id="CP065938">
    <property type="protein sequence ID" value="UWX06257.1"/>
    <property type="molecule type" value="Genomic_DNA"/>
</dbReference>
<evidence type="ECO:0000313" key="1">
    <source>
        <dbReference type="EMBL" id="UWX06257.1"/>
    </source>
</evidence>
<keyword evidence="2" id="KW-1185">Reference proteome</keyword>
<gene>
    <name evidence="1" type="ORF">JBF11_02780</name>
</gene>
<proteinExistence type="predicted"/>
<dbReference type="Proteomes" id="UP001058120">
    <property type="component" value="Chromosome"/>
</dbReference>
<accession>A0ABY5Y240</accession>
<reference evidence="1" key="1">
    <citation type="submission" date="2020-12" db="EMBL/GenBank/DDBJ databases">
        <title>Taurinivorans muris gen. nov., sp. nov., fundamental and realized metabolic niche of a ubiquitous sulfidogenic bacterium in the murine intestine.</title>
        <authorList>
            <person name="Ye H."/>
            <person name="Hanson B.T."/>
            <person name="Loy A."/>
        </authorList>
    </citation>
    <scope>NUCLEOTIDE SEQUENCE</scope>
    <source>
        <strain evidence="1">LT0009</strain>
    </source>
</reference>
<name>A0ABY5Y240_9BACT</name>